<protein>
    <submittedName>
        <fullName evidence="2">Uncharacterized protein</fullName>
    </submittedName>
</protein>
<dbReference type="AlphaFoldDB" id="A0A3N1XPE5"/>
<reference evidence="2 3" key="1">
    <citation type="submission" date="2018-11" db="EMBL/GenBank/DDBJ databases">
        <title>Genomic Encyclopedia of Type Strains, Phase IV (KMG-IV): sequencing the most valuable type-strain genomes for metagenomic binning, comparative biology and taxonomic classification.</title>
        <authorList>
            <person name="Goeker M."/>
        </authorList>
    </citation>
    <scope>NUCLEOTIDE SEQUENCE [LARGE SCALE GENOMIC DNA]</scope>
    <source>
        <strain evidence="2 3">DSM 26537</strain>
    </source>
</reference>
<comment type="caution">
    <text evidence="2">The sequence shown here is derived from an EMBL/GenBank/DDBJ whole genome shotgun (WGS) entry which is preliminary data.</text>
</comment>
<evidence type="ECO:0000313" key="2">
    <source>
        <dbReference type="EMBL" id="ROR28496.1"/>
    </source>
</evidence>
<sequence>MVLIIIYMILGYWAVGQTIYANKIRFGTYSNLLTQRIVTGFLFGFVLIPIAIIKVLFFRR</sequence>
<evidence type="ECO:0000256" key="1">
    <source>
        <dbReference type="SAM" id="Phobius"/>
    </source>
</evidence>
<feature type="transmembrane region" description="Helical" evidence="1">
    <location>
        <begin position="37"/>
        <end position="57"/>
    </location>
</feature>
<keyword evidence="1" id="KW-0472">Membrane</keyword>
<name>A0A3N1XPE5_9FIRM</name>
<dbReference type="Proteomes" id="UP000273083">
    <property type="component" value="Unassembled WGS sequence"/>
</dbReference>
<organism evidence="2 3">
    <name type="scientific">Mobilisporobacter senegalensis</name>
    <dbReference type="NCBI Taxonomy" id="1329262"/>
    <lineage>
        <taxon>Bacteria</taxon>
        <taxon>Bacillati</taxon>
        <taxon>Bacillota</taxon>
        <taxon>Clostridia</taxon>
        <taxon>Lachnospirales</taxon>
        <taxon>Lachnospiraceae</taxon>
        <taxon>Mobilisporobacter</taxon>
    </lineage>
</organism>
<dbReference type="OrthoDB" id="2087695at2"/>
<accession>A0A3N1XPE5</accession>
<evidence type="ECO:0000313" key="3">
    <source>
        <dbReference type="Proteomes" id="UP000273083"/>
    </source>
</evidence>
<proteinExistence type="predicted"/>
<keyword evidence="1" id="KW-1133">Transmembrane helix</keyword>
<dbReference type="EMBL" id="RJVG01000004">
    <property type="protein sequence ID" value="ROR28496.1"/>
    <property type="molecule type" value="Genomic_DNA"/>
</dbReference>
<gene>
    <name evidence="2" type="ORF">EDD66_10478</name>
</gene>
<keyword evidence="1" id="KW-0812">Transmembrane</keyword>
<keyword evidence="3" id="KW-1185">Reference proteome</keyword>